<dbReference type="Gene3D" id="1.10.630.10">
    <property type="entry name" value="Cytochrome P450"/>
    <property type="match status" value="1"/>
</dbReference>
<reference evidence="1 2" key="1">
    <citation type="submission" date="2024-02" db="EMBL/GenBank/DDBJ databases">
        <authorList>
            <person name="Vignale AGUSTIN F."/>
            <person name="Sosa J E."/>
            <person name="Modenutti C."/>
        </authorList>
    </citation>
    <scope>NUCLEOTIDE SEQUENCE [LARGE SCALE GENOMIC DNA]</scope>
</reference>
<dbReference type="EMBL" id="CAUOFW020006168">
    <property type="protein sequence ID" value="CAK9173157.1"/>
    <property type="molecule type" value="Genomic_DNA"/>
</dbReference>
<keyword evidence="2" id="KW-1185">Reference proteome</keyword>
<name>A0ABC8TW89_9AQUA</name>
<sequence length="136" mass="15674">MTRTVWISLGDLRAEMLALDGLGQVMTKMTELLGMPNVSDFYSDLARFDLQGIRKKMKDLVERFDRIFETMIDQRVKMDSATDKESKVFLQVLLQLKDEGDAKMPLTMTHLKALLMVRVLEHGVLAFRYQSTSTRI</sequence>
<dbReference type="Proteomes" id="UP001642360">
    <property type="component" value="Unassembled WGS sequence"/>
</dbReference>
<dbReference type="PANTHER" id="PTHR47951">
    <property type="entry name" value="OS08G0547900 PROTEIN"/>
    <property type="match status" value="1"/>
</dbReference>
<gene>
    <name evidence="1" type="ORF">ILEXP_LOCUS42898</name>
</gene>
<proteinExistence type="predicted"/>
<dbReference type="InterPro" id="IPR036396">
    <property type="entry name" value="Cyt_P450_sf"/>
</dbReference>
<protein>
    <submittedName>
        <fullName evidence="1">Uncharacterized protein</fullName>
    </submittedName>
</protein>
<comment type="caution">
    <text evidence="1">The sequence shown here is derived from an EMBL/GenBank/DDBJ whole genome shotgun (WGS) entry which is preliminary data.</text>
</comment>
<accession>A0ABC8TW89</accession>
<dbReference type="SUPFAM" id="SSF48264">
    <property type="entry name" value="Cytochrome P450"/>
    <property type="match status" value="1"/>
</dbReference>
<evidence type="ECO:0000313" key="2">
    <source>
        <dbReference type="Proteomes" id="UP001642360"/>
    </source>
</evidence>
<dbReference type="AlphaFoldDB" id="A0ABC8TW89"/>
<organism evidence="1 2">
    <name type="scientific">Ilex paraguariensis</name>
    <name type="common">yerba mate</name>
    <dbReference type="NCBI Taxonomy" id="185542"/>
    <lineage>
        <taxon>Eukaryota</taxon>
        <taxon>Viridiplantae</taxon>
        <taxon>Streptophyta</taxon>
        <taxon>Embryophyta</taxon>
        <taxon>Tracheophyta</taxon>
        <taxon>Spermatophyta</taxon>
        <taxon>Magnoliopsida</taxon>
        <taxon>eudicotyledons</taxon>
        <taxon>Gunneridae</taxon>
        <taxon>Pentapetalae</taxon>
        <taxon>asterids</taxon>
        <taxon>campanulids</taxon>
        <taxon>Aquifoliales</taxon>
        <taxon>Aquifoliaceae</taxon>
        <taxon>Ilex</taxon>
    </lineage>
</organism>
<evidence type="ECO:0000313" key="1">
    <source>
        <dbReference type="EMBL" id="CAK9173157.1"/>
    </source>
</evidence>
<dbReference type="PANTHER" id="PTHR47951:SF3">
    <property type="entry name" value="CYTOCHROME P450, FAMILY 706, SUBFAMILY A, POLYPEPTIDE 4"/>
    <property type="match status" value="1"/>
</dbReference>